<dbReference type="PANTHER" id="PTHR10603:SF7">
    <property type="entry name" value="FRAGILE X MESSENGER RIBONUCLEOPROTEIN 1 HOMOLOG"/>
    <property type="match status" value="1"/>
</dbReference>
<accession>A0ABY7G9P0</accession>
<feature type="region of interest" description="Disordered" evidence="2">
    <location>
        <begin position="83"/>
        <end position="151"/>
    </location>
</feature>
<dbReference type="Pfam" id="PF00013">
    <property type="entry name" value="KH_1"/>
    <property type="match status" value="1"/>
</dbReference>
<feature type="compositionally biased region" description="Gly residues" evidence="2">
    <location>
        <begin position="253"/>
        <end position="263"/>
    </location>
</feature>
<feature type="non-terminal residue" evidence="4">
    <location>
        <position position="1"/>
    </location>
</feature>
<gene>
    <name evidence="4" type="ORF">MAR_013660</name>
</gene>
<sequence length="370" mass="40329">LAKVIGKNGKNIQDIVDKSGVVRVKIEGDNERDAPREEGQVPFIFVGTVENISNAQILLEYNLDHLREVERLRQEKLEIDQQLRTLAGPQSGPYYPNPRDRRGDSMDPYSSDRDSDRRGGFRGGRGRGRGRGYPRRYQDRYGDDNEHYGGAVGDWNREVMQEERRQQGYLTDSVLSSRGRGDYDNRFSRYPPRDRDGFRPTSYDTDDRDERVDRSRRRVADDDDTVLDNASVTSQDQETDTSVSNFPPPSRGGKPGSGRGGSTGNRPEGKSGSPAPVGNAASGSRPSNGGESQAVSGEGTGSGVAKGASGSSSGPAPRDQRERRTMGNRQPAKNGYPPRGAHSGNEGDNRGGKGAQTGSIGKQEQVVNGE</sequence>
<feature type="compositionally biased region" description="Polar residues" evidence="2">
    <location>
        <begin position="281"/>
        <end position="295"/>
    </location>
</feature>
<dbReference type="PANTHER" id="PTHR10603">
    <property type="entry name" value="FRAGILE X MENTAL RETARDATION SYNDROME-RELATED PROTEIN"/>
    <property type="match status" value="1"/>
</dbReference>
<protein>
    <submittedName>
        <fullName evidence="4">FXR2-like protein</fullName>
    </submittedName>
</protein>
<dbReference type="InterPro" id="IPR004088">
    <property type="entry name" value="KH_dom_type_1"/>
</dbReference>
<feature type="compositionally biased region" description="Low complexity" evidence="2">
    <location>
        <begin position="305"/>
        <end position="316"/>
    </location>
</feature>
<evidence type="ECO:0000313" key="5">
    <source>
        <dbReference type="Proteomes" id="UP001164746"/>
    </source>
</evidence>
<feature type="compositionally biased region" description="Basic and acidic residues" evidence="2">
    <location>
        <begin position="98"/>
        <end position="119"/>
    </location>
</feature>
<dbReference type="SUPFAM" id="SSF54791">
    <property type="entry name" value="Eukaryotic type KH-domain (KH-domain type I)"/>
    <property type="match status" value="1"/>
</dbReference>
<evidence type="ECO:0000313" key="4">
    <source>
        <dbReference type="EMBL" id="WAR27956.1"/>
    </source>
</evidence>
<dbReference type="InterPro" id="IPR040148">
    <property type="entry name" value="FMR1"/>
</dbReference>
<dbReference type="CDD" id="cd22427">
    <property type="entry name" value="KH_I_FMR1_FXR_rpt3"/>
    <property type="match status" value="1"/>
</dbReference>
<evidence type="ECO:0000259" key="3">
    <source>
        <dbReference type="Pfam" id="PF00013"/>
    </source>
</evidence>
<feature type="compositionally biased region" description="Basic and acidic residues" evidence="2">
    <location>
        <begin position="179"/>
        <end position="198"/>
    </location>
</feature>
<feature type="domain" description="K Homology" evidence="3">
    <location>
        <begin position="3"/>
        <end position="59"/>
    </location>
</feature>
<feature type="compositionally biased region" description="Basic residues" evidence="2">
    <location>
        <begin position="124"/>
        <end position="134"/>
    </location>
</feature>
<evidence type="ECO:0000256" key="1">
    <source>
        <dbReference type="PROSITE-ProRule" id="PRU00117"/>
    </source>
</evidence>
<organism evidence="4 5">
    <name type="scientific">Mya arenaria</name>
    <name type="common">Soft-shell clam</name>
    <dbReference type="NCBI Taxonomy" id="6604"/>
    <lineage>
        <taxon>Eukaryota</taxon>
        <taxon>Metazoa</taxon>
        <taxon>Spiralia</taxon>
        <taxon>Lophotrochozoa</taxon>
        <taxon>Mollusca</taxon>
        <taxon>Bivalvia</taxon>
        <taxon>Autobranchia</taxon>
        <taxon>Heteroconchia</taxon>
        <taxon>Euheterodonta</taxon>
        <taxon>Imparidentia</taxon>
        <taxon>Neoheterodontei</taxon>
        <taxon>Myida</taxon>
        <taxon>Myoidea</taxon>
        <taxon>Myidae</taxon>
        <taxon>Mya</taxon>
    </lineage>
</organism>
<feature type="compositionally biased region" description="Polar residues" evidence="2">
    <location>
        <begin position="356"/>
        <end position="370"/>
    </location>
</feature>
<name>A0ABY7G9P0_MYAAR</name>
<feature type="compositionally biased region" description="Basic and acidic residues" evidence="2">
    <location>
        <begin position="136"/>
        <end position="147"/>
    </location>
</feature>
<dbReference type="Proteomes" id="UP001164746">
    <property type="component" value="Chromosome 15"/>
</dbReference>
<dbReference type="Gene3D" id="3.30.1370.10">
    <property type="entry name" value="K Homology domain, type 1"/>
    <property type="match status" value="1"/>
</dbReference>
<keyword evidence="5" id="KW-1185">Reference proteome</keyword>
<evidence type="ECO:0000256" key="2">
    <source>
        <dbReference type="SAM" id="MobiDB-lite"/>
    </source>
</evidence>
<dbReference type="EMBL" id="CP111026">
    <property type="protein sequence ID" value="WAR27956.1"/>
    <property type="molecule type" value="Genomic_DNA"/>
</dbReference>
<proteinExistence type="predicted"/>
<feature type="region of interest" description="Disordered" evidence="2">
    <location>
        <begin position="175"/>
        <end position="370"/>
    </location>
</feature>
<dbReference type="PROSITE" id="PS50084">
    <property type="entry name" value="KH_TYPE_1"/>
    <property type="match status" value="1"/>
</dbReference>
<keyword evidence="1" id="KW-0694">RNA-binding</keyword>
<dbReference type="InterPro" id="IPR036612">
    <property type="entry name" value="KH_dom_type_1_sf"/>
</dbReference>
<feature type="compositionally biased region" description="Polar residues" evidence="2">
    <location>
        <begin position="230"/>
        <end position="245"/>
    </location>
</feature>
<reference evidence="4" key="1">
    <citation type="submission" date="2022-11" db="EMBL/GenBank/DDBJ databases">
        <title>Centuries of genome instability and evolution in soft-shell clam transmissible cancer (bioRxiv).</title>
        <authorList>
            <person name="Hart S.F.M."/>
            <person name="Yonemitsu M.A."/>
            <person name="Giersch R.M."/>
            <person name="Beal B.F."/>
            <person name="Arriagada G."/>
            <person name="Davis B.W."/>
            <person name="Ostrander E.A."/>
            <person name="Goff S.P."/>
            <person name="Metzger M.J."/>
        </authorList>
    </citation>
    <scope>NUCLEOTIDE SEQUENCE</scope>
    <source>
        <strain evidence="4">MELC-2E11</strain>
        <tissue evidence="4">Siphon/mantle</tissue>
    </source>
</reference>